<reference evidence="1 2" key="1">
    <citation type="journal article" date="2020" name="Nat. Commun.">
        <title>The structures of two archaeal type IV pili illuminate evolutionary relationships.</title>
        <authorList>
            <person name="Wang F."/>
            <person name="Baquero D.P."/>
            <person name="Su Z."/>
            <person name="Beltran L.C."/>
            <person name="Prangishvili D."/>
            <person name="Krupovic M."/>
            <person name="Egelman E.H."/>
        </authorList>
    </citation>
    <scope>NUCLEOTIDE SEQUENCE [LARGE SCALE GENOMIC DNA]</scope>
    <source>
        <strain evidence="1 2">2GA</strain>
    </source>
</reference>
<accession>A0A7L4PAD3</accession>
<sequence length="54" mass="5679">MGERRGYVDVAVYAGRPLRQRELVKLAQELEDYLGTAVDVVAQCAASAGLGGGV</sequence>
<dbReference type="AlphaFoldDB" id="A0A7L4PAD3"/>
<dbReference type="RefSeq" id="WP_164905908.1">
    <property type="nucleotide sequence ID" value="NZ_JAAVJF010000003.1"/>
</dbReference>
<protein>
    <submittedName>
        <fullName evidence="1">Uncharacterized protein</fullName>
    </submittedName>
</protein>
<comment type="caution">
    <text evidence="1">The sequence shown here is derived from an EMBL/GenBank/DDBJ whole genome shotgun (WGS) entry which is preliminary data.</text>
</comment>
<name>A0A7L4PAD3_9CREN</name>
<proteinExistence type="predicted"/>
<organism evidence="1 2">
    <name type="scientific">Pyrobaculum arsenaticum</name>
    <dbReference type="NCBI Taxonomy" id="121277"/>
    <lineage>
        <taxon>Archaea</taxon>
        <taxon>Thermoproteota</taxon>
        <taxon>Thermoprotei</taxon>
        <taxon>Thermoproteales</taxon>
        <taxon>Thermoproteaceae</taxon>
        <taxon>Pyrobaculum</taxon>
    </lineage>
</organism>
<dbReference type="EMBL" id="JAAVJF010000003">
    <property type="protein sequence ID" value="NYR15925.1"/>
    <property type="molecule type" value="Genomic_DNA"/>
</dbReference>
<dbReference type="Proteomes" id="UP000554766">
    <property type="component" value="Unassembled WGS sequence"/>
</dbReference>
<dbReference type="GeneID" id="44139554"/>
<evidence type="ECO:0000313" key="1">
    <source>
        <dbReference type="EMBL" id="NYR15925.1"/>
    </source>
</evidence>
<keyword evidence="2" id="KW-1185">Reference proteome</keyword>
<evidence type="ECO:0000313" key="2">
    <source>
        <dbReference type="Proteomes" id="UP000554766"/>
    </source>
</evidence>
<gene>
    <name evidence="1" type="ORF">HC235_08270</name>
</gene>